<sequence>GWQASRPAQHRPRRGRRDGLQVERGPPRPGADREGEGGARVERREGPRELHPEVGEEPGTRGSPAAPRAEASRGRGRRRGRDRV</sequence>
<feature type="region of interest" description="Disordered" evidence="1">
    <location>
        <begin position="1"/>
        <end position="84"/>
    </location>
</feature>
<evidence type="ECO:0000256" key="1">
    <source>
        <dbReference type="SAM" id="MobiDB-lite"/>
    </source>
</evidence>
<gene>
    <name evidence="2" type="ORF">AVDCRST_MAG11-2806</name>
</gene>
<reference evidence="2" key="1">
    <citation type="submission" date="2020-02" db="EMBL/GenBank/DDBJ databases">
        <authorList>
            <person name="Meier V. D."/>
        </authorList>
    </citation>
    <scope>NUCLEOTIDE SEQUENCE</scope>
    <source>
        <strain evidence="2">AVDCRST_MAG11</strain>
    </source>
</reference>
<proteinExistence type="predicted"/>
<name>A0A6J4LQ59_9BACT</name>
<feature type="non-terminal residue" evidence="2">
    <location>
        <position position="1"/>
    </location>
</feature>
<evidence type="ECO:0000313" key="2">
    <source>
        <dbReference type="EMBL" id="CAA9337768.1"/>
    </source>
</evidence>
<protein>
    <submittedName>
        <fullName evidence="2">Uncharacterized protein</fullName>
    </submittedName>
</protein>
<feature type="non-terminal residue" evidence="2">
    <location>
        <position position="84"/>
    </location>
</feature>
<feature type="compositionally biased region" description="Basic and acidic residues" evidence="1">
    <location>
        <begin position="30"/>
        <end position="54"/>
    </location>
</feature>
<feature type="compositionally biased region" description="Basic residues" evidence="1">
    <location>
        <begin position="74"/>
        <end position="84"/>
    </location>
</feature>
<dbReference type="EMBL" id="CADCTU010000619">
    <property type="protein sequence ID" value="CAA9337768.1"/>
    <property type="molecule type" value="Genomic_DNA"/>
</dbReference>
<accession>A0A6J4LQ59</accession>
<dbReference type="AlphaFoldDB" id="A0A6J4LQ59"/>
<organism evidence="2">
    <name type="scientific">uncultured Gemmatimonadaceae bacterium</name>
    <dbReference type="NCBI Taxonomy" id="246130"/>
    <lineage>
        <taxon>Bacteria</taxon>
        <taxon>Pseudomonadati</taxon>
        <taxon>Gemmatimonadota</taxon>
        <taxon>Gemmatimonadia</taxon>
        <taxon>Gemmatimonadales</taxon>
        <taxon>Gemmatimonadaceae</taxon>
        <taxon>environmental samples</taxon>
    </lineage>
</organism>